<name>A0A7X2IV01_9BURK</name>
<evidence type="ECO:0000313" key="3">
    <source>
        <dbReference type="EMBL" id="MRV76543.1"/>
    </source>
</evidence>
<comment type="caution">
    <text evidence="3">The sequence shown here is derived from an EMBL/GenBank/DDBJ whole genome shotgun (WGS) entry which is preliminary data.</text>
</comment>
<dbReference type="InterPro" id="IPR013424">
    <property type="entry name" value="Ice-binding_C"/>
</dbReference>
<dbReference type="NCBIfam" id="TIGR02595">
    <property type="entry name" value="PEP_CTERM"/>
    <property type="match status" value="1"/>
</dbReference>
<accession>A0A7X2IV01</accession>
<keyword evidence="4" id="KW-1185">Reference proteome</keyword>
<dbReference type="EMBL" id="WKJJ01000034">
    <property type="protein sequence ID" value="MRV76543.1"/>
    <property type="molecule type" value="Genomic_DNA"/>
</dbReference>
<dbReference type="AlphaFoldDB" id="A0A7X2IV01"/>
<proteinExistence type="predicted"/>
<keyword evidence="1" id="KW-0732">Signal</keyword>
<evidence type="ECO:0000256" key="1">
    <source>
        <dbReference type="SAM" id="SignalP"/>
    </source>
</evidence>
<feature type="domain" description="Ice-binding protein C-terminal" evidence="2">
    <location>
        <begin position="338"/>
        <end position="362"/>
    </location>
</feature>
<organism evidence="3 4">
    <name type="scientific">Pseudoduganella rivuli</name>
    <dbReference type="NCBI Taxonomy" id="2666085"/>
    <lineage>
        <taxon>Bacteria</taxon>
        <taxon>Pseudomonadati</taxon>
        <taxon>Pseudomonadota</taxon>
        <taxon>Betaproteobacteria</taxon>
        <taxon>Burkholderiales</taxon>
        <taxon>Oxalobacteraceae</taxon>
        <taxon>Telluria group</taxon>
        <taxon>Pseudoduganella</taxon>
    </lineage>
</organism>
<feature type="signal peptide" evidence="1">
    <location>
        <begin position="1"/>
        <end position="25"/>
    </location>
</feature>
<dbReference type="RefSeq" id="WP_154382148.1">
    <property type="nucleotide sequence ID" value="NZ_WKJJ01000034.1"/>
</dbReference>
<evidence type="ECO:0000313" key="4">
    <source>
        <dbReference type="Proteomes" id="UP000446768"/>
    </source>
</evidence>
<gene>
    <name evidence="3" type="ORF">GJ700_33010</name>
</gene>
<dbReference type="Pfam" id="PF07589">
    <property type="entry name" value="PEP-CTERM"/>
    <property type="match status" value="1"/>
</dbReference>
<dbReference type="NCBIfam" id="TIGR02913">
    <property type="entry name" value="HAF_rpt"/>
    <property type="match status" value="3"/>
</dbReference>
<protein>
    <submittedName>
        <fullName evidence="3">PEP-CTERM sorting domain-containing protein</fullName>
    </submittedName>
</protein>
<sequence length="365" mass="38637">MFISQKLERTLAAVGLLTCGALAQAAPAYQINLIKNYYFDSYDVQALNNHGDAIGAYDAGWSSRNYYYVGATATYRPMRQTDGFWRDLIGGMNNHGQAAITYEDSTLWDDFKYQAQVFDSKTGVYTPLKTVSPQDSSFANGINDAGVVVGLSSFNSIKPAFHATAWINGNPTDLGTLGGGYSSAEDINTHGAIVGRSQLADGTFRAYLYQGGQMVALDTLGGKENWASAINDSQAVVGASQTAGNTYSAFIYQNGVMTDLGAGTNSFATDINAAGVVVGWADGRGFIYQNGQVTLLDQLLDPASGWQVKQVNAINDAGQIGTQVCKVSGFCVGAILTPVPEPATYGMLLAGLGVLCVAGRRRGHS</sequence>
<feature type="chain" id="PRO_5030677963" evidence="1">
    <location>
        <begin position="26"/>
        <end position="365"/>
    </location>
</feature>
<dbReference type="InterPro" id="IPR014262">
    <property type="entry name" value="HAF_rpt"/>
</dbReference>
<evidence type="ECO:0000259" key="2">
    <source>
        <dbReference type="Pfam" id="PF07589"/>
    </source>
</evidence>
<dbReference type="Proteomes" id="UP000446768">
    <property type="component" value="Unassembled WGS sequence"/>
</dbReference>
<reference evidence="3 4" key="1">
    <citation type="submission" date="2019-11" db="EMBL/GenBank/DDBJ databases">
        <title>Novel species isolated from a subtropical stream in China.</title>
        <authorList>
            <person name="Lu H."/>
        </authorList>
    </citation>
    <scope>NUCLEOTIDE SEQUENCE [LARGE SCALE GENOMIC DNA]</scope>
    <source>
        <strain evidence="3 4">FT92W</strain>
    </source>
</reference>